<dbReference type="Proteomes" id="UP001141806">
    <property type="component" value="Unassembled WGS sequence"/>
</dbReference>
<dbReference type="InterPro" id="IPR005630">
    <property type="entry name" value="Terpene_synthase_metal-bd"/>
</dbReference>
<evidence type="ECO:0000313" key="6">
    <source>
        <dbReference type="EMBL" id="KAJ4969146.1"/>
    </source>
</evidence>
<name>A0A9Q0KER9_9MAGN</name>
<feature type="domain" description="Terpene synthase metal-binding" evidence="5">
    <location>
        <begin position="264"/>
        <end position="502"/>
    </location>
</feature>
<accession>A0A9Q0KER9</accession>
<dbReference type="FunFam" id="1.50.10.130:FF:000001">
    <property type="entry name" value="Isoprene synthase, chloroplastic"/>
    <property type="match status" value="1"/>
</dbReference>
<keyword evidence="3" id="KW-0456">Lyase</keyword>
<gene>
    <name evidence="6" type="ORF">NE237_015847</name>
</gene>
<dbReference type="Pfam" id="PF01397">
    <property type="entry name" value="Terpene_synth"/>
    <property type="match status" value="1"/>
</dbReference>
<dbReference type="OrthoDB" id="1877784at2759"/>
<sequence length="560" mass="65093">MSVESSFALSPNLNEQLHQNASTQIIRKSANFHPSIWGDHFIKSVPSDMKYDGCLEQVEKLKEEVRSMLVGDVNESSKKLTLIDSVQRLGVAYHFEQEIEKALEKIHDAPDGFDDNDLYTMALRFRLLRQQGYNVPCDFNRFKGSDGNFKKDLINDVSGMLCLYEATHLRVHGEDILDEALEFTIIGLKSIVTDLKPFLATQVMHALEQPLYKNMPRLEARHYIYVYREGETKNESLLKLAILDYNLLQSIYQQELRELSIWWKDLEFASKLPFCRDRLVESYFWAVAMYYEPHYALARKFLTKLIKLLSIIDDTYDVYGTLEELLLFTDAIKRWDLHALDGLPEYMKPLYSTTLDVFIEAEEELRKEGQSYRVIYAKEVMKVMVGGYLNEAKWFSEGYIPTIDEYLETGLITGAGRVLTVSSLVGMRDVVTKEAFDWIMNEPQIVTATNLMGRLQNDMVSHKLEQSRGHVCSAVECYMKQYNVSEQEVNEEFNRRVVDAWKHINEAWMKPTAAPLPVLSRLLNYARLVDVSYKYKDAYTLSHEMWKETFTLMFVDPIRV</sequence>
<dbReference type="InterPro" id="IPR001906">
    <property type="entry name" value="Terpene_synth_N"/>
</dbReference>
<dbReference type="SFLD" id="SFLDG01019">
    <property type="entry name" value="Terpene_Cyclase_Like_1_C_Termi"/>
    <property type="match status" value="1"/>
</dbReference>
<keyword evidence="1" id="KW-0479">Metal-binding</keyword>
<evidence type="ECO:0000256" key="1">
    <source>
        <dbReference type="ARBA" id="ARBA00022723"/>
    </source>
</evidence>
<evidence type="ECO:0000256" key="2">
    <source>
        <dbReference type="ARBA" id="ARBA00022842"/>
    </source>
</evidence>
<dbReference type="InterPro" id="IPR008930">
    <property type="entry name" value="Terpenoid_cyclase/PrenylTrfase"/>
</dbReference>
<feature type="domain" description="Terpene synthase N-terminal" evidence="4">
    <location>
        <begin position="36"/>
        <end position="207"/>
    </location>
</feature>
<dbReference type="GO" id="GO:0016102">
    <property type="term" value="P:diterpenoid biosynthetic process"/>
    <property type="evidence" value="ECO:0007669"/>
    <property type="project" value="InterPro"/>
</dbReference>
<organism evidence="6 7">
    <name type="scientific">Protea cynaroides</name>
    <dbReference type="NCBI Taxonomy" id="273540"/>
    <lineage>
        <taxon>Eukaryota</taxon>
        <taxon>Viridiplantae</taxon>
        <taxon>Streptophyta</taxon>
        <taxon>Embryophyta</taxon>
        <taxon>Tracheophyta</taxon>
        <taxon>Spermatophyta</taxon>
        <taxon>Magnoliopsida</taxon>
        <taxon>Proteales</taxon>
        <taxon>Proteaceae</taxon>
        <taxon>Protea</taxon>
    </lineage>
</organism>
<dbReference type="Gene3D" id="1.50.10.130">
    <property type="entry name" value="Terpene synthase, N-terminal domain"/>
    <property type="match status" value="1"/>
</dbReference>
<keyword evidence="2" id="KW-0460">Magnesium</keyword>
<dbReference type="GO" id="GO:0010333">
    <property type="term" value="F:terpene synthase activity"/>
    <property type="evidence" value="ECO:0007669"/>
    <property type="project" value="InterPro"/>
</dbReference>
<dbReference type="PANTHER" id="PTHR31225">
    <property type="entry name" value="OS04G0344100 PROTEIN-RELATED"/>
    <property type="match status" value="1"/>
</dbReference>
<dbReference type="InterPro" id="IPR034741">
    <property type="entry name" value="Terpene_cyclase-like_1_C"/>
</dbReference>
<reference evidence="6" key="1">
    <citation type="journal article" date="2023" name="Plant J.">
        <title>The genome of the king protea, Protea cynaroides.</title>
        <authorList>
            <person name="Chang J."/>
            <person name="Duong T.A."/>
            <person name="Schoeman C."/>
            <person name="Ma X."/>
            <person name="Roodt D."/>
            <person name="Barker N."/>
            <person name="Li Z."/>
            <person name="Van de Peer Y."/>
            <person name="Mizrachi E."/>
        </authorList>
    </citation>
    <scope>NUCLEOTIDE SEQUENCE</scope>
    <source>
        <tissue evidence="6">Young leaves</tissue>
    </source>
</reference>
<dbReference type="FunFam" id="1.10.600.10:FF:000007">
    <property type="entry name" value="Isoprene synthase, chloroplastic"/>
    <property type="match status" value="1"/>
</dbReference>
<dbReference type="SUPFAM" id="SSF48239">
    <property type="entry name" value="Terpenoid cyclases/Protein prenyltransferases"/>
    <property type="match status" value="1"/>
</dbReference>
<evidence type="ECO:0000259" key="5">
    <source>
        <dbReference type="Pfam" id="PF03936"/>
    </source>
</evidence>
<dbReference type="PANTHER" id="PTHR31225:SF93">
    <property type="entry name" value="ALPHA-HUMULENE_(-)-(E)-BETA-CARYOPHYLLENE SYNTHASE"/>
    <property type="match status" value="1"/>
</dbReference>
<dbReference type="InterPro" id="IPR008949">
    <property type="entry name" value="Isoprenoid_synthase_dom_sf"/>
</dbReference>
<keyword evidence="7" id="KW-1185">Reference proteome</keyword>
<dbReference type="Pfam" id="PF03936">
    <property type="entry name" value="Terpene_synth_C"/>
    <property type="match status" value="1"/>
</dbReference>
<evidence type="ECO:0000259" key="4">
    <source>
        <dbReference type="Pfam" id="PF01397"/>
    </source>
</evidence>
<dbReference type="InterPro" id="IPR044814">
    <property type="entry name" value="Terpene_cyclase_plant_C1"/>
</dbReference>
<dbReference type="CDD" id="cd00684">
    <property type="entry name" value="Terpene_cyclase_plant_C1"/>
    <property type="match status" value="1"/>
</dbReference>
<dbReference type="InterPro" id="IPR036965">
    <property type="entry name" value="Terpene_synth_N_sf"/>
</dbReference>
<dbReference type="GO" id="GO:0000287">
    <property type="term" value="F:magnesium ion binding"/>
    <property type="evidence" value="ECO:0007669"/>
    <property type="project" value="InterPro"/>
</dbReference>
<proteinExistence type="predicted"/>
<dbReference type="AlphaFoldDB" id="A0A9Q0KER9"/>
<dbReference type="EMBL" id="JAMYWD010000006">
    <property type="protein sequence ID" value="KAJ4969146.1"/>
    <property type="molecule type" value="Genomic_DNA"/>
</dbReference>
<comment type="caution">
    <text evidence="6">The sequence shown here is derived from an EMBL/GenBank/DDBJ whole genome shotgun (WGS) entry which is preliminary data.</text>
</comment>
<dbReference type="SUPFAM" id="SSF48576">
    <property type="entry name" value="Terpenoid synthases"/>
    <property type="match status" value="1"/>
</dbReference>
<evidence type="ECO:0000256" key="3">
    <source>
        <dbReference type="ARBA" id="ARBA00023239"/>
    </source>
</evidence>
<protein>
    <submittedName>
        <fullName evidence="6">Uncharacterized protein</fullName>
    </submittedName>
</protein>
<dbReference type="SFLD" id="SFLDS00005">
    <property type="entry name" value="Isoprenoid_Synthase_Type_I"/>
    <property type="match status" value="1"/>
</dbReference>
<dbReference type="Gene3D" id="1.10.600.10">
    <property type="entry name" value="Farnesyl Diphosphate Synthase"/>
    <property type="match status" value="1"/>
</dbReference>
<evidence type="ECO:0000313" key="7">
    <source>
        <dbReference type="Proteomes" id="UP001141806"/>
    </source>
</evidence>
<dbReference type="InterPro" id="IPR050148">
    <property type="entry name" value="Terpene_synthase-like"/>
</dbReference>